<dbReference type="Proteomes" id="UP001500353">
    <property type="component" value="Unassembled WGS sequence"/>
</dbReference>
<reference evidence="2" key="1">
    <citation type="journal article" date="2019" name="Int. J. Syst. Evol. Microbiol.">
        <title>The Global Catalogue of Microorganisms (GCM) 10K type strain sequencing project: providing services to taxonomists for standard genome sequencing and annotation.</title>
        <authorList>
            <consortium name="The Broad Institute Genomics Platform"/>
            <consortium name="The Broad Institute Genome Sequencing Center for Infectious Disease"/>
            <person name="Wu L."/>
            <person name="Ma J."/>
        </authorList>
    </citation>
    <scope>NUCLEOTIDE SEQUENCE [LARGE SCALE GENOMIC DNA]</scope>
    <source>
        <strain evidence="2">JCM 18019</strain>
    </source>
</reference>
<evidence type="ECO:0000313" key="1">
    <source>
        <dbReference type="EMBL" id="GAA5090898.1"/>
    </source>
</evidence>
<gene>
    <name evidence="1" type="ORF">GCM10023210_17640</name>
</gene>
<sequence>MRNVIFASLFLIIACKETKKENGKSSETENISKVNSAETEAAKEWLEKSIENYFSADISDQEKIMQNITTKDYYEFKTDATNVDMDVDGSLSLQDFQKKWKTKFDVQKAGVGVGFLITGQDWDKITITKCDAILESENTYLFDVILTDKKNNANYPIQISVFKHQNSYLIGDVLQ</sequence>
<protein>
    <recommendedName>
        <fullName evidence="3">DUF3828 domain-containing protein</fullName>
    </recommendedName>
</protein>
<name>A0ABP9M825_9FLAO</name>
<accession>A0ABP9M825</accession>
<dbReference type="RefSeq" id="WP_345202538.1">
    <property type="nucleotide sequence ID" value="NZ_BAABHX010000002.1"/>
</dbReference>
<evidence type="ECO:0008006" key="3">
    <source>
        <dbReference type="Google" id="ProtNLM"/>
    </source>
</evidence>
<comment type="caution">
    <text evidence="1">The sequence shown here is derived from an EMBL/GenBank/DDBJ whole genome shotgun (WGS) entry which is preliminary data.</text>
</comment>
<evidence type="ECO:0000313" key="2">
    <source>
        <dbReference type="Proteomes" id="UP001500353"/>
    </source>
</evidence>
<organism evidence="1 2">
    <name type="scientific">Chryseobacterium ginsengisoli</name>
    <dbReference type="NCBI Taxonomy" id="363853"/>
    <lineage>
        <taxon>Bacteria</taxon>
        <taxon>Pseudomonadati</taxon>
        <taxon>Bacteroidota</taxon>
        <taxon>Flavobacteriia</taxon>
        <taxon>Flavobacteriales</taxon>
        <taxon>Weeksellaceae</taxon>
        <taxon>Chryseobacterium group</taxon>
        <taxon>Chryseobacterium</taxon>
    </lineage>
</organism>
<dbReference type="EMBL" id="BAABHX010000002">
    <property type="protein sequence ID" value="GAA5090898.1"/>
    <property type="molecule type" value="Genomic_DNA"/>
</dbReference>
<keyword evidence="2" id="KW-1185">Reference proteome</keyword>
<dbReference type="PROSITE" id="PS51257">
    <property type="entry name" value="PROKAR_LIPOPROTEIN"/>
    <property type="match status" value="1"/>
</dbReference>
<proteinExistence type="predicted"/>